<accession>A0A4Z0L547</accession>
<feature type="domain" description="NlpC/P60" evidence="7">
    <location>
        <begin position="63"/>
        <end position="189"/>
    </location>
</feature>
<name>A0A4Z0L547_9FLAO</name>
<dbReference type="PROSITE" id="PS51935">
    <property type="entry name" value="NLPC_P60"/>
    <property type="match status" value="1"/>
</dbReference>
<evidence type="ECO:0000256" key="4">
    <source>
        <dbReference type="ARBA" id="ARBA00022807"/>
    </source>
</evidence>
<keyword evidence="3" id="KW-0378">Hydrolase</keyword>
<feature type="signal peptide" evidence="6">
    <location>
        <begin position="1"/>
        <end position="23"/>
    </location>
</feature>
<protein>
    <submittedName>
        <fullName evidence="8">NlpC/P60 family protein</fullName>
    </submittedName>
</protein>
<evidence type="ECO:0000259" key="7">
    <source>
        <dbReference type="PROSITE" id="PS51935"/>
    </source>
</evidence>
<dbReference type="PANTHER" id="PTHR47053:SF1">
    <property type="entry name" value="MUREIN DD-ENDOPEPTIDASE MEPH-RELATED"/>
    <property type="match status" value="1"/>
</dbReference>
<evidence type="ECO:0000313" key="9">
    <source>
        <dbReference type="Proteomes" id="UP000297407"/>
    </source>
</evidence>
<dbReference type="SUPFAM" id="SSF54001">
    <property type="entry name" value="Cysteine proteinases"/>
    <property type="match status" value="1"/>
</dbReference>
<evidence type="ECO:0000313" key="8">
    <source>
        <dbReference type="EMBL" id="TGD57352.1"/>
    </source>
</evidence>
<dbReference type="Pfam" id="PF00877">
    <property type="entry name" value="NLPC_P60"/>
    <property type="match status" value="1"/>
</dbReference>
<gene>
    <name evidence="8" type="ORF">E4635_12085</name>
</gene>
<dbReference type="InterPro" id="IPR038765">
    <property type="entry name" value="Papain-like_cys_pep_sf"/>
</dbReference>
<keyword evidence="9" id="KW-1185">Reference proteome</keyword>
<dbReference type="OrthoDB" id="9807055at2"/>
<dbReference type="GO" id="GO:0008234">
    <property type="term" value="F:cysteine-type peptidase activity"/>
    <property type="evidence" value="ECO:0007669"/>
    <property type="project" value="UniProtKB-KW"/>
</dbReference>
<keyword evidence="4" id="KW-0788">Thiol protease</keyword>
<dbReference type="GO" id="GO:0006508">
    <property type="term" value="P:proteolysis"/>
    <property type="evidence" value="ECO:0007669"/>
    <property type="project" value="UniProtKB-KW"/>
</dbReference>
<reference evidence="8 9" key="1">
    <citation type="submission" date="2019-04" db="EMBL/GenBank/DDBJ databases">
        <title>Flavobacterium sp. strain DS2-A Genome sequencing and assembly.</title>
        <authorList>
            <person name="Kim I."/>
        </authorList>
    </citation>
    <scope>NUCLEOTIDE SEQUENCE [LARGE SCALE GENOMIC DNA]</scope>
    <source>
        <strain evidence="8 9">DS2-A</strain>
    </source>
</reference>
<dbReference type="AlphaFoldDB" id="A0A4Z0L547"/>
<evidence type="ECO:0000256" key="2">
    <source>
        <dbReference type="ARBA" id="ARBA00022670"/>
    </source>
</evidence>
<evidence type="ECO:0000256" key="6">
    <source>
        <dbReference type="SAM" id="SignalP"/>
    </source>
</evidence>
<dbReference type="InterPro" id="IPR051202">
    <property type="entry name" value="Peptidase_C40"/>
</dbReference>
<comment type="caution">
    <text evidence="8">The sequence shown here is derived from an EMBL/GenBank/DDBJ whole genome shotgun (WGS) entry which is preliminary data.</text>
</comment>
<evidence type="ECO:0000256" key="1">
    <source>
        <dbReference type="ARBA" id="ARBA00007074"/>
    </source>
</evidence>
<dbReference type="PROSITE" id="PS51257">
    <property type="entry name" value="PROKAR_LIPOPROTEIN"/>
    <property type="match status" value="1"/>
</dbReference>
<keyword evidence="2" id="KW-0645">Protease</keyword>
<evidence type="ECO:0000256" key="3">
    <source>
        <dbReference type="ARBA" id="ARBA00022801"/>
    </source>
</evidence>
<dbReference type="Gene3D" id="3.90.1720.10">
    <property type="entry name" value="endopeptidase domain like (from Nostoc punctiforme)"/>
    <property type="match status" value="1"/>
</dbReference>
<feature type="compositionally biased region" description="Basic and acidic residues" evidence="5">
    <location>
        <begin position="31"/>
        <end position="43"/>
    </location>
</feature>
<dbReference type="Proteomes" id="UP000297407">
    <property type="component" value="Unassembled WGS sequence"/>
</dbReference>
<evidence type="ECO:0000256" key="5">
    <source>
        <dbReference type="SAM" id="MobiDB-lite"/>
    </source>
</evidence>
<comment type="similarity">
    <text evidence="1">Belongs to the peptidase C40 family.</text>
</comment>
<dbReference type="PANTHER" id="PTHR47053">
    <property type="entry name" value="MUREIN DD-ENDOPEPTIDASE MEPH-RELATED"/>
    <property type="match status" value="1"/>
</dbReference>
<dbReference type="EMBL" id="SRLH01000006">
    <property type="protein sequence ID" value="TGD57352.1"/>
    <property type="molecule type" value="Genomic_DNA"/>
</dbReference>
<sequence>MTYKTLFAFFAIAILLSSCKTGSSIVTSKSEAQKRGIYKDPHGKISSGKSAGEKSKNATNRESATSEKLIRTATHYLGVKYKTAGTTEEGMDCSGLMIATFNNFNIKLPRTSNEMSKTGEEIDKSEAKKGDLIFFRTNGKSVINHVGMITEINDDEIKFIHSSTQKGVIISSTKESYYARTFAQINRIL</sequence>
<dbReference type="RefSeq" id="WP_135526957.1">
    <property type="nucleotide sequence ID" value="NZ_SRLH01000006.1"/>
</dbReference>
<keyword evidence="6" id="KW-0732">Signal</keyword>
<feature type="region of interest" description="Disordered" evidence="5">
    <location>
        <begin position="30"/>
        <end position="65"/>
    </location>
</feature>
<dbReference type="InterPro" id="IPR000064">
    <property type="entry name" value="NLP_P60_dom"/>
</dbReference>
<proteinExistence type="inferred from homology"/>
<organism evidence="8 9">
    <name type="scientific">Flavobacterium humi</name>
    <dbReference type="NCBI Taxonomy" id="2562683"/>
    <lineage>
        <taxon>Bacteria</taxon>
        <taxon>Pseudomonadati</taxon>
        <taxon>Bacteroidota</taxon>
        <taxon>Flavobacteriia</taxon>
        <taxon>Flavobacteriales</taxon>
        <taxon>Flavobacteriaceae</taxon>
        <taxon>Flavobacterium</taxon>
    </lineage>
</organism>
<feature type="chain" id="PRO_5021262590" evidence="6">
    <location>
        <begin position="24"/>
        <end position="189"/>
    </location>
</feature>